<evidence type="ECO:0000313" key="1">
    <source>
        <dbReference type="EMBL" id="KAK9761002.1"/>
    </source>
</evidence>
<dbReference type="EMBL" id="JASJQH010001640">
    <property type="protein sequence ID" value="KAK9761002.1"/>
    <property type="molecule type" value="Genomic_DNA"/>
</dbReference>
<keyword evidence="2" id="KW-1185">Reference proteome</keyword>
<evidence type="ECO:0000313" key="2">
    <source>
        <dbReference type="Proteomes" id="UP001479436"/>
    </source>
</evidence>
<name>A0ABR2WHJ4_9FUNG</name>
<protein>
    <submittedName>
        <fullName evidence="1">Uncharacterized protein</fullName>
    </submittedName>
</protein>
<dbReference type="Proteomes" id="UP001479436">
    <property type="component" value="Unassembled WGS sequence"/>
</dbReference>
<sequence>MIFDSKLVHFLKLDSSKCIDDEMGWAGLDLMLGAENQLHPKIYKENLAVGNCIPPFSKMYSKQSLAKSISHFSGFFGGNRGRDTWQDDRIALLETTGLEDDRCSRMKTHYGGWFEKRVWPFRSQNKFRNL</sequence>
<accession>A0ABR2WHJ4</accession>
<gene>
    <name evidence="1" type="ORF">K7432_014447</name>
</gene>
<proteinExistence type="predicted"/>
<comment type="caution">
    <text evidence="1">The sequence shown here is derived from an EMBL/GenBank/DDBJ whole genome shotgun (WGS) entry which is preliminary data.</text>
</comment>
<organism evidence="1 2">
    <name type="scientific">Basidiobolus ranarum</name>
    <dbReference type="NCBI Taxonomy" id="34480"/>
    <lineage>
        <taxon>Eukaryota</taxon>
        <taxon>Fungi</taxon>
        <taxon>Fungi incertae sedis</taxon>
        <taxon>Zoopagomycota</taxon>
        <taxon>Entomophthoromycotina</taxon>
        <taxon>Basidiobolomycetes</taxon>
        <taxon>Basidiobolales</taxon>
        <taxon>Basidiobolaceae</taxon>
        <taxon>Basidiobolus</taxon>
    </lineage>
</organism>
<reference evidence="1 2" key="1">
    <citation type="submission" date="2023-04" db="EMBL/GenBank/DDBJ databases">
        <title>Genome of Basidiobolus ranarum AG-B5.</title>
        <authorList>
            <person name="Stajich J.E."/>
            <person name="Carter-House D."/>
            <person name="Gryganskyi A."/>
        </authorList>
    </citation>
    <scope>NUCLEOTIDE SEQUENCE [LARGE SCALE GENOMIC DNA]</scope>
    <source>
        <strain evidence="1 2">AG-B5</strain>
    </source>
</reference>